<dbReference type="GO" id="GO:0005886">
    <property type="term" value="C:plasma membrane"/>
    <property type="evidence" value="ECO:0007669"/>
    <property type="project" value="UniProtKB-SubCell"/>
</dbReference>
<dbReference type="InterPro" id="IPR011527">
    <property type="entry name" value="ABC1_TM_dom"/>
</dbReference>
<dbReference type="InterPro" id="IPR003439">
    <property type="entry name" value="ABC_transporter-like_ATP-bd"/>
</dbReference>
<dbReference type="InterPro" id="IPR003593">
    <property type="entry name" value="AAA+_ATPase"/>
</dbReference>
<evidence type="ECO:0000256" key="3">
    <source>
        <dbReference type="ARBA" id="ARBA00022692"/>
    </source>
</evidence>
<dbReference type="Proteomes" id="UP000181962">
    <property type="component" value="Chromosome"/>
</dbReference>
<gene>
    <name evidence="13" type="ORF">BKD09_33080</name>
</gene>
<evidence type="ECO:0000256" key="6">
    <source>
        <dbReference type="ARBA" id="ARBA00022989"/>
    </source>
</evidence>
<feature type="compositionally biased region" description="Basic and acidic residues" evidence="9">
    <location>
        <begin position="573"/>
        <end position="596"/>
    </location>
</feature>
<evidence type="ECO:0000259" key="11">
    <source>
        <dbReference type="PROSITE" id="PS50893"/>
    </source>
</evidence>
<comment type="function">
    <text evidence="8">Involved in beta-(1--&gt;2)glucan export. Transmembrane domains (TMD) form a pore in the inner membrane and the ATP-binding domain (NBD) is responsible for energy generation.</text>
</comment>
<protein>
    <submittedName>
        <fullName evidence="13">Type I secretion protein</fullName>
    </submittedName>
</protein>
<evidence type="ECO:0000313" key="14">
    <source>
        <dbReference type="Proteomes" id="UP000181962"/>
    </source>
</evidence>
<dbReference type="InterPro" id="IPR017871">
    <property type="entry name" value="ABC_transporter-like_CS"/>
</dbReference>
<dbReference type="PROSITE" id="PS50893">
    <property type="entry name" value="ABC_TRANSPORTER_2"/>
    <property type="match status" value="1"/>
</dbReference>
<feature type="transmembrane region" description="Helical" evidence="10">
    <location>
        <begin position="146"/>
        <end position="175"/>
    </location>
</feature>
<dbReference type="PANTHER" id="PTHR24221">
    <property type="entry name" value="ATP-BINDING CASSETTE SUB-FAMILY B"/>
    <property type="match status" value="1"/>
</dbReference>
<dbReference type="InterPro" id="IPR010128">
    <property type="entry name" value="ATPase_T1SS_PrtD-like"/>
</dbReference>
<dbReference type="InterPro" id="IPR039421">
    <property type="entry name" value="Type_1_exporter"/>
</dbReference>
<evidence type="ECO:0000256" key="8">
    <source>
        <dbReference type="ARBA" id="ARBA00024722"/>
    </source>
</evidence>
<dbReference type="PROSITE" id="PS50929">
    <property type="entry name" value="ABC_TM1F"/>
    <property type="match status" value="1"/>
</dbReference>
<dbReference type="NCBIfam" id="TIGR01842">
    <property type="entry name" value="type_I_sec_PrtD"/>
    <property type="match status" value="1"/>
</dbReference>
<keyword evidence="3 10" id="KW-0812">Transmembrane</keyword>
<dbReference type="SUPFAM" id="SSF52540">
    <property type="entry name" value="P-loop containing nucleoside triphosphate hydrolases"/>
    <property type="match status" value="1"/>
</dbReference>
<keyword evidence="7 10" id="KW-0472">Membrane</keyword>
<evidence type="ECO:0000256" key="7">
    <source>
        <dbReference type="ARBA" id="ARBA00023136"/>
    </source>
</evidence>
<keyword evidence="4" id="KW-0547">Nucleotide-binding</keyword>
<comment type="subcellular location">
    <subcellularLocation>
        <location evidence="1">Cell membrane</location>
        <topology evidence="1">Multi-pass membrane protein</topology>
    </subcellularLocation>
</comment>
<dbReference type="SMART" id="SM00382">
    <property type="entry name" value="AAA"/>
    <property type="match status" value="1"/>
</dbReference>
<feature type="domain" description="ABC transporter" evidence="11">
    <location>
        <begin position="334"/>
        <end position="568"/>
    </location>
</feature>
<dbReference type="OrthoDB" id="9808328at2"/>
<dbReference type="RefSeq" id="WP_071915365.1">
    <property type="nucleotide sequence ID" value="NZ_CP017637.1"/>
</dbReference>
<dbReference type="Gene3D" id="1.20.1560.10">
    <property type="entry name" value="ABC transporter type 1, transmembrane domain"/>
    <property type="match status" value="1"/>
</dbReference>
<sequence>MHMHASAKQSALADVFRRIRPGLLAAGGLSIFINLLVFVSPIYTMQIYDRVLTSRNGMTLLLLSLIALVLFISYATLEHFRSRVLVQTGLRFDRFVSGETFETALGQALSTSSSHHVQLLRDVDTLREVLSGGVITSLMDVPWTPIFLAMCFLLHPLIGLVALIGAIIILTLAFLNERVTKAPLNAAASKNLHALDRLTSSLRNAEAIRALGMGPAVRAAWAVTHGQALLESATAGERGGTLLAISKFLRMAIQVAIMGVGAYLAIQQEISGGVLFAASLIMGRALAPVEAAVSQWKALVAARTSYARLDRALANRATERQPTRLPPLVGEISVEAATVLVPGSQLPAIADVTFRLAPGEVVAVVGQSGSGKSSLARALVGAWPLVHGCVRIDGNDVRHFDPNFLGQNLGYLPQDVELFAGTVRDNIARFRDDASDEAVVEAAQLASAHMMIQRLPKGYDTVIGDNGAGLSGGQRQRIGLARALFGKPVLVVLDEPNANLDGDGDRALADAIQRLRQSKVTIVIINHRPNLLAAVDKIVFMHEGRLGQIGTREEMLPALLGKTVAPMRRDVREPAEHHRADRHHHADGNHRTDGAHRPAQLSNQVRQAHATRQ</sequence>
<dbReference type="PANTHER" id="PTHR24221:SF248">
    <property type="entry name" value="ABC TRANSPORTER TRANSMEMBRANE REGION"/>
    <property type="match status" value="1"/>
</dbReference>
<evidence type="ECO:0000256" key="1">
    <source>
        <dbReference type="ARBA" id="ARBA00004651"/>
    </source>
</evidence>
<accession>A0A1L3FJ21</accession>
<dbReference type="InterPro" id="IPR027417">
    <property type="entry name" value="P-loop_NTPase"/>
</dbReference>
<feature type="transmembrane region" description="Helical" evidence="10">
    <location>
        <begin position="57"/>
        <end position="77"/>
    </location>
</feature>
<evidence type="ECO:0000256" key="4">
    <source>
        <dbReference type="ARBA" id="ARBA00022741"/>
    </source>
</evidence>
<comment type="similarity">
    <text evidence="2">Belongs to the ABC transporter superfamily.</text>
</comment>
<feature type="transmembrane region" description="Helical" evidence="10">
    <location>
        <begin position="23"/>
        <end position="45"/>
    </location>
</feature>
<dbReference type="Gene3D" id="3.40.50.300">
    <property type="entry name" value="P-loop containing nucleotide triphosphate hydrolases"/>
    <property type="match status" value="1"/>
</dbReference>
<evidence type="ECO:0000256" key="2">
    <source>
        <dbReference type="ARBA" id="ARBA00005417"/>
    </source>
</evidence>
<dbReference type="GO" id="GO:0034040">
    <property type="term" value="F:ATPase-coupled lipid transmembrane transporter activity"/>
    <property type="evidence" value="ECO:0007669"/>
    <property type="project" value="TreeGrafter"/>
</dbReference>
<evidence type="ECO:0000256" key="9">
    <source>
        <dbReference type="SAM" id="MobiDB-lite"/>
    </source>
</evidence>
<dbReference type="Pfam" id="PF00664">
    <property type="entry name" value="ABC_membrane"/>
    <property type="match status" value="1"/>
</dbReference>
<evidence type="ECO:0000256" key="5">
    <source>
        <dbReference type="ARBA" id="ARBA00022840"/>
    </source>
</evidence>
<dbReference type="EMBL" id="CP017637">
    <property type="protein sequence ID" value="APG13192.1"/>
    <property type="molecule type" value="Genomic_DNA"/>
</dbReference>
<evidence type="ECO:0000256" key="10">
    <source>
        <dbReference type="SAM" id="Phobius"/>
    </source>
</evidence>
<dbReference type="PROSITE" id="PS00211">
    <property type="entry name" value="ABC_TRANSPORTER_1"/>
    <property type="match status" value="1"/>
</dbReference>
<feature type="domain" description="ABC transmembrane type-1" evidence="12">
    <location>
        <begin position="24"/>
        <end position="301"/>
    </location>
</feature>
<reference evidence="13 14" key="1">
    <citation type="submission" date="2016-11" db="EMBL/GenBank/DDBJ databases">
        <title>Complete Genome Sequence of Bradyrhizobium sp. strain J5, an isolated from soybean nodule in Hokkaido.</title>
        <authorList>
            <person name="Kanehara K."/>
        </authorList>
    </citation>
    <scope>NUCLEOTIDE SEQUENCE [LARGE SCALE GENOMIC DNA]</scope>
    <source>
        <strain evidence="13 14">J5</strain>
    </source>
</reference>
<proteinExistence type="inferred from homology"/>
<dbReference type="GO" id="GO:0030253">
    <property type="term" value="P:protein secretion by the type I secretion system"/>
    <property type="evidence" value="ECO:0007669"/>
    <property type="project" value="InterPro"/>
</dbReference>
<dbReference type="GO" id="GO:0005524">
    <property type="term" value="F:ATP binding"/>
    <property type="evidence" value="ECO:0007669"/>
    <property type="project" value="UniProtKB-KW"/>
</dbReference>
<dbReference type="GO" id="GO:0030256">
    <property type="term" value="C:type I protein secretion system complex"/>
    <property type="evidence" value="ECO:0007669"/>
    <property type="project" value="InterPro"/>
</dbReference>
<feature type="region of interest" description="Disordered" evidence="9">
    <location>
        <begin position="573"/>
        <end position="613"/>
    </location>
</feature>
<keyword evidence="6 10" id="KW-1133">Transmembrane helix</keyword>
<evidence type="ECO:0000259" key="12">
    <source>
        <dbReference type="PROSITE" id="PS50929"/>
    </source>
</evidence>
<dbReference type="GO" id="GO:0016887">
    <property type="term" value="F:ATP hydrolysis activity"/>
    <property type="evidence" value="ECO:0007669"/>
    <property type="project" value="InterPro"/>
</dbReference>
<dbReference type="AlphaFoldDB" id="A0A1L3FJ21"/>
<evidence type="ECO:0000313" key="13">
    <source>
        <dbReference type="EMBL" id="APG13192.1"/>
    </source>
</evidence>
<dbReference type="Pfam" id="PF00005">
    <property type="entry name" value="ABC_tran"/>
    <property type="match status" value="1"/>
</dbReference>
<dbReference type="SUPFAM" id="SSF90123">
    <property type="entry name" value="ABC transporter transmembrane region"/>
    <property type="match status" value="1"/>
</dbReference>
<organism evidence="13 14">
    <name type="scientific">Bradyrhizobium japonicum</name>
    <dbReference type="NCBI Taxonomy" id="375"/>
    <lineage>
        <taxon>Bacteria</taxon>
        <taxon>Pseudomonadati</taxon>
        <taxon>Pseudomonadota</taxon>
        <taxon>Alphaproteobacteria</taxon>
        <taxon>Hyphomicrobiales</taxon>
        <taxon>Nitrobacteraceae</taxon>
        <taxon>Bradyrhizobium</taxon>
    </lineage>
</organism>
<dbReference type="GO" id="GO:0140359">
    <property type="term" value="F:ABC-type transporter activity"/>
    <property type="evidence" value="ECO:0007669"/>
    <property type="project" value="InterPro"/>
</dbReference>
<name>A0A1L3FJ21_BRAJP</name>
<keyword evidence="5" id="KW-0067">ATP-binding</keyword>
<dbReference type="InterPro" id="IPR036640">
    <property type="entry name" value="ABC1_TM_sf"/>
</dbReference>